<dbReference type="Pfam" id="PF07661">
    <property type="entry name" value="MORN_2"/>
    <property type="match status" value="3"/>
</dbReference>
<sequence>MDKRIFLILLLLIVGCSKPINVKVLIKEPIDYKKMLVKDSYGVFNTKNTNKPYSGNVFSLYDDGKKKDEGGFKKGRENGEWIYWHENGQKMSEGSYRNGDKYGKWSYYYENKQKKKEANSYGTIRNKDYPTMLEKNTLWYKDGQKWQEGNYKNGNEDGLWTIWYENGRKKMEATLKDGELLSEKCWDENGNIIECN</sequence>
<protein>
    <recommendedName>
        <fullName evidence="2">Toxin-antitoxin system YwqK family antitoxin</fullName>
    </recommendedName>
</protein>
<name>A0A382MLA8_9ZZZZ</name>
<accession>A0A382MLA8</accession>
<dbReference type="EMBL" id="UINC01094284">
    <property type="protein sequence ID" value="SVC49400.1"/>
    <property type="molecule type" value="Genomic_DNA"/>
</dbReference>
<dbReference type="AlphaFoldDB" id="A0A382MLA8"/>
<dbReference type="SUPFAM" id="SSF82185">
    <property type="entry name" value="Histone H3 K4-specific methyltransferase SET7/9 N-terminal domain"/>
    <property type="match status" value="2"/>
</dbReference>
<reference evidence="1" key="1">
    <citation type="submission" date="2018-05" db="EMBL/GenBank/DDBJ databases">
        <authorList>
            <person name="Lanie J.A."/>
            <person name="Ng W.-L."/>
            <person name="Kazmierczak K.M."/>
            <person name="Andrzejewski T.M."/>
            <person name="Davidsen T.M."/>
            <person name="Wayne K.J."/>
            <person name="Tettelin H."/>
            <person name="Glass J.I."/>
            <person name="Rusch D."/>
            <person name="Podicherti R."/>
            <person name="Tsui H.-C.T."/>
            <person name="Winkler M.E."/>
        </authorList>
    </citation>
    <scope>NUCLEOTIDE SEQUENCE</scope>
</reference>
<organism evidence="1">
    <name type="scientific">marine metagenome</name>
    <dbReference type="NCBI Taxonomy" id="408172"/>
    <lineage>
        <taxon>unclassified sequences</taxon>
        <taxon>metagenomes</taxon>
        <taxon>ecological metagenomes</taxon>
    </lineage>
</organism>
<dbReference type="InterPro" id="IPR011652">
    <property type="entry name" value="MORN_2"/>
</dbReference>
<dbReference type="Gene3D" id="2.20.110.10">
    <property type="entry name" value="Histone H3 K4-specific methyltransferase SET7/9 N-terminal domain"/>
    <property type="match status" value="2"/>
</dbReference>
<gene>
    <name evidence="1" type="ORF">METZ01_LOCUS302254</name>
</gene>
<evidence type="ECO:0000313" key="1">
    <source>
        <dbReference type="EMBL" id="SVC49400.1"/>
    </source>
</evidence>
<evidence type="ECO:0008006" key="2">
    <source>
        <dbReference type="Google" id="ProtNLM"/>
    </source>
</evidence>
<proteinExistence type="predicted"/>
<dbReference type="PROSITE" id="PS51257">
    <property type="entry name" value="PROKAR_LIPOPROTEIN"/>
    <property type="match status" value="1"/>
</dbReference>